<gene>
    <name evidence="1" type="ORF">BG04_4557</name>
</gene>
<dbReference type="Proteomes" id="UP000031829">
    <property type="component" value="Chromosome"/>
</dbReference>
<dbReference type="InterPro" id="IPR010064">
    <property type="entry name" value="HK97-gp10_tail"/>
</dbReference>
<dbReference type="HOGENOM" id="CLU_156616_1_0_9"/>
<dbReference type="AlphaFoldDB" id="A0A0B6AQA2"/>
<sequence length="130" mass="14484">MSVQIKGLNNLLADLEKRLGPAKVKSISDQALKEGAKVFVKELKAQFESFKDTGASIDEITISEPEYVAGVRTIKIHWRGPKDRYRIIHLNEWGTVKNPNPKGKGAIARAMRNAENAYKAAVREAVRRGI</sequence>
<accession>A0A0B6AQA2</accession>
<dbReference type="GeneID" id="93642555"/>
<evidence type="ECO:0000313" key="2">
    <source>
        <dbReference type="Proteomes" id="UP000031829"/>
    </source>
</evidence>
<dbReference type="NCBIfam" id="TIGR01725">
    <property type="entry name" value="phge_HK97_gp10"/>
    <property type="match status" value="1"/>
</dbReference>
<dbReference type="KEGG" id="bmeg:BG04_4557"/>
<reference evidence="1 2" key="1">
    <citation type="journal article" date="2015" name="Genome Announc.">
        <title>Complete genome sequences for 35 biothreat assay-relevant bacillus species.</title>
        <authorList>
            <person name="Johnson S.L."/>
            <person name="Daligault H.E."/>
            <person name="Davenport K.W."/>
            <person name="Jaissle J."/>
            <person name="Frey K.G."/>
            <person name="Ladner J.T."/>
            <person name="Broomall S.M."/>
            <person name="Bishop-Lilly K.A."/>
            <person name="Bruce D.C."/>
            <person name="Gibbons H.S."/>
            <person name="Coyne S.R."/>
            <person name="Lo C.C."/>
            <person name="Meincke L."/>
            <person name="Munk A.C."/>
            <person name="Koroleva G.I."/>
            <person name="Rosenzweig C.N."/>
            <person name="Palacios G.F."/>
            <person name="Redden C.L."/>
            <person name="Minogue T.D."/>
            <person name="Chain P.S."/>
        </authorList>
    </citation>
    <scope>NUCLEOTIDE SEQUENCE [LARGE SCALE GENOMIC DNA]</scope>
    <source>
        <strain evidence="2">ATCC 14581 / DSM 32 / JCM 2506 / NBRC 15308 / NCIMB 9376 / NCTC 10342 / NRRL B-14308 / VKM B-512</strain>
    </source>
</reference>
<organism evidence="1 2">
    <name type="scientific">Priestia megaterium (strain ATCC 14581 / DSM 32 / CCUG 1817 / JCM 2506 / NBRC 15308 / NCIMB 9376 / NCTC 10342 / NRRL B-14308 / VKM B-512 / Ford 19)</name>
    <name type="common">Bacillus megaterium</name>
    <dbReference type="NCBI Taxonomy" id="1348623"/>
    <lineage>
        <taxon>Bacteria</taxon>
        <taxon>Bacillati</taxon>
        <taxon>Bacillota</taxon>
        <taxon>Bacilli</taxon>
        <taxon>Bacillales</taxon>
        <taxon>Bacillaceae</taxon>
        <taxon>Priestia</taxon>
    </lineage>
</organism>
<proteinExistence type="predicted"/>
<evidence type="ECO:0000313" key="1">
    <source>
        <dbReference type="EMBL" id="AJI22004.1"/>
    </source>
</evidence>
<protein>
    <submittedName>
        <fullName evidence="1">Bacteriophage HK97-gp10, tail-component family protein</fullName>
    </submittedName>
</protein>
<dbReference type="RefSeq" id="WP_034652362.1">
    <property type="nucleotide sequence ID" value="NZ_BCVB01000004.1"/>
</dbReference>
<dbReference type="EMBL" id="CP009920">
    <property type="protein sequence ID" value="AJI22004.1"/>
    <property type="molecule type" value="Genomic_DNA"/>
</dbReference>
<name>A0A0B6AQA2_PRIM2</name>